<dbReference type="GO" id="GO:0000139">
    <property type="term" value="C:Golgi membrane"/>
    <property type="evidence" value="ECO:0007669"/>
    <property type="project" value="UniProtKB-SubCell"/>
</dbReference>
<dbReference type="AlphaFoldDB" id="A0A9E7JLZ9"/>
<dbReference type="OrthoDB" id="529273at2759"/>
<comment type="subcellular location">
    <subcellularLocation>
        <location evidence="1">Golgi apparatus membrane</location>
        <topology evidence="1">Single-pass type II membrane protein</topology>
    </subcellularLocation>
</comment>
<dbReference type="PANTHER" id="PTHR20961">
    <property type="entry name" value="GLYCOSYLTRANSFERASE"/>
    <property type="match status" value="1"/>
</dbReference>
<evidence type="ECO:0000313" key="9">
    <source>
        <dbReference type="EMBL" id="URD85995.1"/>
    </source>
</evidence>
<dbReference type="PANTHER" id="PTHR20961:SF5">
    <property type="entry name" value="GLYCOSYLTRANSFERASE-RELATED"/>
    <property type="match status" value="1"/>
</dbReference>
<feature type="domain" description="Glycosyltransferase 61 catalytic" evidence="8">
    <location>
        <begin position="311"/>
        <end position="502"/>
    </location>
</feature>
<evidence type="ECO:0000256" key="5">
    <source>
        <dbReference type="ARBA" id="ARBA00023180"/>
    </source>
</evidence>
<dbReference type="EMBL" id="CP097504">
    <property type="protein sequence ID" value="URD85995.1"/>
    <property type="molecule type" value="Genomic_DNA"/>
</dbReference>
<proteinExistence type="predicted"/>
<organism evidence="9 10">
    <name type="scientific">Musa troglodytarum</name>
    <name type="common">fe'i banana</name>
    <dbReference type="NCBI Taxonomy" id="320322"/>
    <lineage>
        <taxon>Eukaryota</taxon>
        <taxon>Viridiplantae</taxon>
        <taxon>Streptophyta</taxon>
        <taxon>Embryophyta</taxon>
        <taxon>Tracheophyta</taxon>
        <taxon>Spermatophyta</taxon>
        <taxon>Magnoliopsida</taxon>
        <taxon>Liliopsida</taxon>
        <taxon>Zingiberales</taxon>
        <taxon>Musaceae</taxon>
        <taxon>Musa</taxon>
    </lineage>
</organism>
<dbReference type="Proteomes" id="UP001055439">
    <property type="component" value="Chromosome 2"/>
</dbReference>
<sequence>MRRSESFSHLKPWKLSQAALFGCLLIMAVILVCLIKSGSNTIVTLSLQLSSYSNMALPMEEELKTGGQGGLPSIPPSFEEAQLSDESLQGGKEVAIVPQALKEKQDEKEAHAGKATIHYTEIGHGPIGKLVDSVYDPVDADAATSLTSTTMEEMELDEPAPGNQTVTLQLQHEDEHGGGDSNKDRTVIQLPPVPKEKQGEEEKTAERLIKKSRVVCDFTAPRSDICSMDGDVRVLGRSSIIMLASPPTDRSPTENTTWKIKPYPRKWESTMELIKELTVTVAAEPEKAPRCMINHGVPAVFFSTGGFVGNYFHDFTDVIIPLFMMARRFNGEVQLVVTDFNYQFMAKYQQILRHLSHYPAINLDADDRVHCFPHAHVGLHSHRALGIDASKSPNGISMSDFRDFLRKCFSLKRKYSEGIDLQSRRKPRLLLILRRGSRSFVNERQVMRMVKGLGFKLITAGPEETKNITRFAQLVNSVDVLMGIHGAGLTNMVFLPSNATLVQIIPCCDLAKGCRYIFAEPAPDMGIRYVEYEIRVEESSLIEKYPRDDVLFRDPLSIQKQQGFNAFWNIFLNQQKGLQRRGRKRSLWRSSLEMQVRPRSIRMEMMDIEMKMLDGFLLVFVVVWFWNVAGRRFRLFWSQRSLGKLGILLFTFKLPQHEQGISMLESWSSSWQILHSTSFPEGVRRPTDVSGVELLPRSPEEAESAAIWACFPFPIAASSVDSVSKWSTSRARWSPIVLESKI</sequence>
<keyword evidence="5" id="KW-0325">Glycoprotein</keyword>
<keyword evidence="4" id="KW-0808">Transferase</keyword>
<keyword evidence="3" id="KW-0328">Glycosyltransferase</keyword>
<feature type="transmembrane region" description="Helical" evidence="7">
    <location>
        <begin position="612"/>
        <end position="629"/>
    </location>
</feature>
<evidence type="ECO:0000256" key="1">
    <source>
        <dbReference type="ARBA" id="ARBA00004323"/>
    </source>
</evidence>
<protein>
    <recommendedName>
        <fullName evidence="8">Glycosyltransferase 61 catalytic domain-containing protein</fullName>
    </recommendedName>
</protein>
<reference evidence="9" key="1">
    <citation type="submission" date="2022-05" db="EMBL/GenBank/DDBJ databases">
        <title>The Musa troglodytarum L. genome provides insights into the mechanism of non-climacteric behaviour and enrichment of carotenoids.</title>
        <authorList>
            <person name="Wang J."/>
        </authorList>
    </citation>
    <scope>NUCLEOTIDE SEQUENCE</scope>
    <source>
        <tissue evidence="9">Leaf</tissue>
    </source>
</reference>
<comment type="pathway">
    <text evidence="2">Glycan metabolism.</text>
</comment>
<evidence type="ECO:0000256" key="6">
    <source>
        <dbReference type="SAM" id="MobiDB-lite"/>
    </source>
</evidence>
<keyword evidence="7" id="KW-1133">Transmembrane helix</keyword>
<evidence type="ECO:0000256" key="3">
    <source>
        <dbReference type="ARBA" id="ARBA00022676"/>
    </source>
</evidence>
<dbReference type="GO" id="GO:0016763">
    <property type="term" value="F:pentosyltransferase activity"/>
    <property type="evidence" value="ECO:0007669"/>
    <property type="project" value="UniProtKB-ARBA"/>
</dbReference>
<evidence type="ECO:0000256" key="2">
    <source>
        <dbReference type="ARBA" id="ARBA00004881"/>
    </source>
</evidence>
<evidence type="ECO:0000259" key="8">
    <source>
        <dbReference type="Pfam" id="PF04577"/>
    </source>
</evidence>
<keyword evidence="10" id="KW-1185">Reference proteome</keyword>
<name>A0A9E7JLZ9_9LILI</name>
<accession>A0A9E7JLZ9</accession>
<feature type="transmembrane region" description="Helical" evidence="7">
    <location>
        <begin position="15"/>
        <end position="35"/>
    </location>
</feature>
<dbReference type="Pfam" id="PF04577">
    <property type="entry name" value="Glyco_transf_61"/>
    <property type="match status" value="1"/>
</dbReference>
<evidence type="ECO:0000256" key="4">
    <source>
        <dbReference type="ARBA" id="ARBA00022679"/>
    </source>
</evidence>
<evidence type="ECO:0000313" key="10">
    <source>
        <dbReference type="Proteomes" id="UP001055439"/>
    </source>
</evidence>
<feature type="region of interest" description="Disordered" evidence="6">
    <location>
        <begin position="173"/>
        <end position="205"/>
    </location>
</feature>
<dbReference type="InterPro" id="IPR007657">
    <property type="entry name" value="Glycosyltransferase_61"/>
</dbReference>
<keyword evidence="7" id="KW-0812">Transmembrane</keyword>
<feature type="compositionally biased region" description="Basic and acidic residues" evidence="6">
    <location>
        <begin position="194"/>
        <end position="205"/>
    </location>
</feature>
<feature type="compositionally biased region" description="Basic and acidic residues" evidence="6">
    <location>
        <begin position="173"/>
        <end position="186"/>
    </location>
</feature>
<evidence type="ECO:0000256" key="7">
    <source>
        <dbReference type="SAM" id="Phobius"/>
    </source>
</evidence>
<dbReference type="InterPro" id="IPR049625">
    <property type="entry name" value="Glyco_transf_61_cat"/>
</dbReference>
<gene>
    <name evidence="9" type="ORF">MUK42_28011</name>
</gene>
<keyword evidence="7" id="KW-0472">Membrane</keyword>